<dbReference type="EMBL" id="FNCY01000002">
    <property type="protein sequence ID" value="SDG94153.1"/>
    <property type="molecule type" value="Genomic_DNA"/>
</dbReference>
<evidence type="ECO:0000256" key="3">
    <source>
        <dbReference type="ARBA" id="ARBA00023125"/>
    </source>
</evidence>
<dbReference type="PROSITE" id="PS50931">
    <property type="entry name" value="HTH_LYSR"/>
    <property type="match status" value="1"/>
</dbReference>
<dbReference type="Pfam" id="PF03466">
    <property type="entry name" value="LysR_substrate"/>
    <property type="match status" value="1"/>
</dbReference>
<name>A0A1G7YCT6_9RHOO</name>
<gene>
    <name evidence="6" type="ORF">SAMN05660652_00963</name>
</gene>
<dbReference type="InterPro" id="IPR058163">
    <property type="entry name" value="LysR-type_TF_proteobact-type"/>
</dbReference>
<dbReference type="PANTHER" id="PTHR30537:SF5">
    <property type="entry name" value="HTH-TYPE TRANSCRIPTIONAL ACTIVATOR TTDR-RELATED"/>
    <property type="match status" value="1"/>
</dbReference>
<dbReference type="Gene3D" id="3.40.190.290">
    <property type="match status" value="1"/>
</dbReference>
<proteinExistence type="inferred from homology"/>
<dbReference type="FunFam" id="3.40.190.290:FF:000001">
    <property type="entry name" value="Transcriptional regulator, LysR family"/>
    <property type="match status" value="1"/>
</dbReference>
<dbReference type="InterPro" id="IPR036388">
    <property type="entry name" value="WH-like_DNA-bd_sf"/>
</dbReference>
<dbReference type="PANTHER" id="PTHR30537">
    <property type="entry name" value="HTH-TYPE TRANSCRIPTIONAL REGULATOR"/>
    <property type="match status" value="1"/>
</dbReference>
<dbReference type="Pfam" id="PF00126">
    <property type="entry name" value="HTH_1"/>
    <property type="match status" value="1"/>
</dbReference>
<keyword evidence="4" id="KW-0804">Transcription</keyword>
<dbReference type="GO" id="GO:0043565">
    <property type="term" value="F:sequence-specific DNA binding"/>
    <property type="evidence" value="ECO:0007669"/>
    <property type="project" value="TreeGrafter"/>
</dbReference>
<keyword evidence="3 6" id="KW-0238">DNA-binding</keyword>
<dbReference type="InterPro" id="IPR000847">
    <property type="entry name" value="LysR_HTH_N"/>
</dbReference>
<evidence type="ECO:0000313" key="6">
    <source>
        <dbReference type="EMBL" id="SDG94153.1"/>
    </source>
</evidence>
<comment type="similarity">
    <text evidence="1">Belongs to the LysR transcriptional regulatory family.</text>
</comment>
<evidence type="ECO:0000256" key="2">
    <source>
        <dbReference type="ARBA" id="ARBA00023015"/>
    </source>
</evidence>
<keyword evidence="7" id="KW-1185">Reference proteome</keyword>
<dbReference type="Gene3D" id="1.10.10.10">
    <property type="entry name" value="Winged helix-like DNA-binding domain superfamily/Winged helix DNA-binding domain"/>
    <property type="match status" value="1"/>
</dbReference>
<dbReference type="GO" id="GO:0006351">
    <property type="term" value="P:DNA-templated transcription"/>
    <property type="evidence" value="ECO:0007669"/>
    <property type="project" value="TreeGrafter"/>
</dbReference>
<evidence type="ECO:0000256" key="4">
    <source>
        <dbReference type="ARBA" id="ARBA00023163"/>
    </source>
</evidence>
<dbReference type="AlphaFoldDB" id="A0A1G7YCT6"/>
<dbReference type="Proteomes" id="UP000198607">
    <property type="component" value="Unassembled WGS sequence"/>
</dbReference>
<sequence length="307" mass="34251">MDSVSDLAFFALLIKHGSLSSAAQELDVTPPAVSRRLSSLENRLGIRLLNRTTRRISLTYEGELYLEEGRRILDDLDELEQRVSSGHSVPQGLLRVNATFGFGREYVTPIIADFLQMYPDVEVQLRLTDRPINLAEEGFDVCIRFGHIPDARIVARKIATNRRYLCASPEYLKKYGMPQSPADLQNHKCIVIHQANSSVGTWHLSNGVSSETIKVRGTVVSNDGEAAVLLALRGLGILERSEWHVAPYIRSGQLQLLLSDWELPAADIYVVYPVKKNLSAKVRAFVDHLATAIAHHEVVTDGVSNKW</sequence>
<keyword evidence="2" id="KW-0805">Transcription regulation</keyword>
<dbReference type="FunFam" id="1.10.10.10:FF:000001">
    <property type="entry name" value="LysR family transcriptional regulator"/>
    <property type="match status" value="1"/>
</dbReference>
<dbReference type="SUPFAM" id="SSF53850">
    <property type="entry name" value="Periplasmic binding protein-like II"/>
    <property type="match status" value="1"/>
</dbReference>
<dbReference type="PRINTS" id="PR00039">
    <property type="entry name" value="HTHLYSR"/>
</dbReference>
<protein>
    <submittedName>
        <fullName evidence="6">DNA-binding transcriptional regulator, LysR family</fullName>
    </submittedName>
</protein>
<evidence type="ECO:0000256" key="1">
    <source>
        <dbReference type="ARBA" id="ARBA00009437"/>
    </source>
</evidence>
<feature type="domain" description="HTH lysR-type" evidence="5">
    <location>
        <begin position="1"/>
        <end position="59"/>
    </location>
</feature>
<evidence type="ECO:0000259" key="5">
    <source>
        <dbReference type="PROSITE" id="PS50931"/>
    </source>
</evidence>
<dbReference type="RefSeq" id="WP_091934463.1">
    <property type="nucleotide sequence ID" value="NZ_FNCY01000002.1"/>
</dbReference>
<evidence type="ECO:0000313" key="7">
    <source>
        <dbReference type="Proteomes" id="UP000198607"/>
    </source>
</evidence>
<dbReference type="InterPro" id="IPR036390">
    <property type="entry name" value="WH_DNA-bd_sf"/>
</dbReference>
<dbReference type="GO" id="GO:0003700">
    <property type="term" value="F:DNA-binding transcription factor activity"/>
    <property type="evidence" value="ECO:0007669"/>
    <property type="project" value="InterPro"/>
</dbReference>
<accession>A0A1G7YCT6</accession>
<organism evidence="6 7">
    <name type="scientific">Propionivibrio dicarboxylicus</name>
    <dbReference type="NCBI Taxonomy" id="83767"/>
    <lineage>
        <taxon>Bacteria</taxon>
        <taxon>Pseudomonadati</taxon>
        <taxon>Pseudomonadota</taxon>
        <taxon>Betaproteobacteria</taxon>
        <taxon>Rhodocyclales</taxon>
        <taxon>Rhodocyclaceae</taxon>
        <taxon>Propionivibrio</taxon>
    </lineage>
</organism>
<dbReference type="InterPro" id="IPR005119">
    <property type="entry name" value="LysR_subst-bd"/>
</dbReference>
<dbReference type="STRING" id="83767.SAMN05660652_00963"/>
<dbReference type="CDD" id="cd08479">
    <property type="entry name" value="PBP2_CrgA_like_9"/>
    <property type="match status" value="1"/>
</dbReference>
<dbReference type="SUPFAM" id="SSF46785">
    <property type="entry name" value="Winged helix' DNA-binding domain"/>
    <property type="match status" value="1"/>
</dbReference>
<dbReference type="OrthoDB" id="9178040at2"/>
<reference evidence="6 7" key="1">
    <citation type="submission" date="2016-10" db="EMBL/GenBank/DDBJ databases">
        <authorList>
            <person name="de Groot N.N."/>
        </authorList>
    </citation>
    <scope>NUCLEOTIDE SEQUENCE [LARGE SCALE GENOMIC DNA]</scope>
    <source>
        <strain evidence="6 7">DSM 5885</strain>
    </source>
</reference>